<feature type="region of interest" description="Disordered" evidence="1">
    <location>
        <begin position="14"/>
        <end position="66"/>
    </location>
</feature>
<protein>
    <submittedName>
        <fullName evidence="2">Uncharacterized protein</fullName>
    </submittedName>
</protein>
<dbReference type="AlphaFoldDB" id="A0A381VAT4"/>
<evidence type="ECO:0000256" key="1">
    <source>
        <dbReference type="SAM" id="MobiDB-lite"/>
    </source>
</evidence>
<feature type="non-terminal residue" evidence="2">
    <location>
        <position position="1"/>
    </location>
</feature>
<name>A0A381VAT4_9ZZZZ</name>
<accession>A0A381VAT4</accession>
<proteinExistence type="predicted"/>
<dbReference type="EMBL" id="UINC01008321">
    <property type="protein sequence ID" value="SVA37479.1"/>
    <property type="molecule type" value="Genomic_DNA"/>
</dbReference>
<sequence>VILGTDIWGLRRRQLIEQEPGPRGSPQLPHAGGTREPVAGSLRPTAKAESRFLSEVPSQLGQAGTD</sequence>
<evidence type="ECO:0000313" key="2">
    <source>
        <dbReference type="EMBL" id="SVA37479.1"/>
    </source>
</evidence>
<organism evidence="2">
    <name type="scientific">marine metagenome</name>
    <dbReference type="NCBI Taxonomy" id="408172"/>
    <lineage>
        <taxon>unclassified sequences</taxon>
        <taxon>metagenomes</taxon>
        <taxon>ecological metagenomes</taxon>
    </lineage>
</organism>
<reference evidence="2" key="1">
    <citation type="submission" date="2018-05" db="EMBL/GenBank/DDBJ databases">
        <authorList>
            <person name="Lanie J.A."/>
            <person name="Ng W.-L."/>
            <person name="Kazmierczak K.M."/>
            <person name="Andrzejewski T.M."/>
            <person name="Davidsen T.M."/>
            <person name="Wayne K.J."/>
            <person name="Tettelin H."/>
            <person name="Glass J.I."/>
            <person name="Rusch D."/>
            <person name="Podicherti R."/>
            <person name="Tsui H.-C.T."/>
            <person name="Winkler M.E."/>
        </authorList>
    </citation>
    <scope>NUCLEOTIDE SEQUENCE</scope>
</reference>
<feature type="compositionally biased region" description="Polar residues" evidence="1">
    <location>
        <begin position="56"/>
        <end position="66"/>
    </location>
</feature>
<gene>
    <name evidence="2" type="ORF">METZ01_LOCUS90333</name>
</gene>